<evidence type="ECO:0000256" key="2">
    <source>
        <dbReference type="ARBA" id="ARBA00007840"/>
    </source>
</evidence>
<comment type="catalytic activity">
    <reaction evidence="1 6">
        <text>a beta-lactam + H2O = a substituted beta-amino acid</text>
        <dbReference type="Rhea" id="RHEA:20401"/>
        <dbReference type="ChEBI" id="CHEBI:15377"/>
        <dbReference type="ChEBI" id="CHEBI:35627"/>
        <dbReference type="ChEBI" id="CHEBI:140347"/>
        <dbReference type="EC" id="3.5.2.6"/>
    </reaction>
</comment>
<keyword evidence="4 6" id="KW-0378">Hydrolase</keyword>
<dbReference type="InterPro" id="IPR050491">
    <property type="entry name" value="AmpC-like"/>
</dbReference>
<feature type="chain" id="PRO_5005679561" description="Beta-lactamase" evidence="7">
    <location>
        <begin position="34"/>
        <end position="404"/>
    </location>
</feature>
<dbReference type="GO" id="GO:0017001">
    <property type="term" value="P:antibiotic catabolic process"/>
    <property type="evidence" value="ECO:0007669"/>
    <property type="project" value="InterPro"/>
</dbReference>
<dbReference type="OrthoDB" id="5377431at2"/>
<dbReference type="Pfam" id="PF00144">
    <property type="entry name" value="Beta-lactamase"/>
    <property type="match status" value="1"/>
</dbReference>
<dbReference type="PATRIC" id="fig|1005043.3.peg.1341"/>
<dbReference type="GO" id="GO:0008800">
    <property type="term" value="F:beta-lactamase activity"/>
    <property type="evidence" value="ECO:0007669"/>
    <property type="project" value="UniProtKB-UniRule"/>
</dbReference>
<evidence type="ECO:0000256" key="3">
    <source>
        <dbReference type="ARBA" id="ARBA00012865"/>
    </source>
</evidence>
<dbReference type="InterPro" id="IPR012338">
    <property type="entry name" value="Beta-lactam/transpept-like"/>
</dbReference>
<dbReference type="PANTHER" id="PTHR46825:SF8">
    <property type="entry name" value="BETA-LACTAMASE-RELATED"/>
    <property type="match status" value="1"/>
</dbReference>
<dbReference type="PANTHER" id="PTHR46825">
    <property type="entry name" value="D-ALANYL-D-ALANINE-CARBOXYPEPTIDASE/ENDOPEPTIDASE AMPH"/>
    <property type="match status" value="1"/>
</dbReference>
<organism evidence="9 10">
    <name type="scientific">Candidatus Regiella insecticola 5.15</name>
    <dbReference type="NCBI Taxonomy" id="1005043"/>
    <lineage>
        <taxon>Bacteria</taxon>
        <taxon>Pseudomonadati</taxon>
        <taxon>Pseudomonadota</taxon>
        <taxon>Gammaproteobacteria</taxon>
        <taxon>Enterobacterales</taxon>
        <taxon>Enterobacteriaceae</taxon>
        <taxon>aphid secondary symbionts</taxon>
        <taxon>Candidatus Regiella</taxon>
    </lineage>
</organism>
<evidence type="ECO:0000256" key="4">
    <source>
        <dbReference type="ARBA" id="ARBA00022801"/>
    </source>
</evidence>
<evidence type="ECO:0000256" key="5">
    <source>
        <dbReference type="ARBA" id="ARBA00023251"/>
    </source>
</evidence>
<dbReference type="GO" id="GO:0030288">
    <property type="term" value="C:outer membrane-bounded periplasmic space"/>
    <property type="evidence" value="ECO:0007669"/>
    <property type="project" value="InterPro"/>
</dbReference>
<gene>
    <name evidence="9" type="ORF">Rin_00014660</name>
</gene>
<evidence type="ECO:0000256" key="1">
    <source>
        <dbReference type="ARBA" id="ARBA00001526"/>
    </source>
</evidence>
<keyword evidence="10" id="KW-1185">Reference proteome</keyword>
<dbReference type="NCBIfam" id="NF033085">
    <property type="entry name" value="bla_class_C"/>
    <property type="match status" value="1"/>
</dbReference>
<comment type="similarity">
    <text evidence="2 6">Belongs to the class-C beta-lactamase family.</text>
</comment>
<accession>G2H086</accession>
<dbReference type="GO" id="GO:0046677">
    <property type="term" value="P:response to antibiotic"/>
    <property type="evidence" value="ECO:0007669"/>
    <property type="project" value="UniProtKB-UniRule"/>
</dbReference>
<dbReference type="EC" id="3.5.2.6" evidence="3 6"/>
<reference evidence="9 10" key="1">
    <citation type="journal article" date="2012" name="Genome Res.">
        <title>Genomic basis of endosymbiont-conferred protection against an insect parasitoid.</title>
        <authorList>
            <person name="Hansen A.K."/>
            <person name="Vorburger C."/>
            <person name="Moran N.A."/>
        </authorList>
    </citation>
    <scope>NUCLEOTIDE SEQUENCE [LARGE SCALE GENOMIC DNA]</scope>
    <source>
        <strain evidence="10">R5.15</strain>
    </source>
</reference>
<keyword evidence="5 6" id="KW-0046">Antibiotic resistance</keyword>
<protein>
    <recommendedName>
        <fullName evidence="3 6">Beta-lactamase</fullName>
        <ecNumber evidence="3 6">3.5.2.6</ecNumber>
    </recommendedName>
</protein>
<sequence>MHQKSPFKKMFKVKFMSVLLCLFISTTTGSNYAASNLDQSRIQSSVDEIIKPLIQKYSIPGIAIGITVEGKNYFYNYGVASKETKQAVTNTTNFEIGSLSKTLTATLTSYAQINGQLSLSDSVSKYLPVLRGSSFDNISLLNLATHTAGDFPLQIPDNVTNYDELMTYYKNWKPTYAADTHRNYSNPGIGLLGIVTAKRMNMSFEDAMEKILFPKLGMKNSYINVPEEQMNNYAQGYNKTDEPVRVSPAVLASEAYGVKTNTTDLIRFIDVNMKLIKLDEKLQRAVTNTHTGYFTAREITQDLIWEQYPNTTLLQQLLAGNSYDMIYKGVTVTKMVPPLPPQENVWLNKTGSTSGFGAYALYNPANKVGIVILANKNYPIDERVTAAYNILTQLKRSAGIEKIM</sequence>
<keyword evidence="7" id="KW-0732">Signal</keyword>
<dbReference type="InterPro" id="IPR058136">
    <property type="entry name" value="AmpC"/>
</dbReference>
<evidence type="ECO:0000313" key="9">
    <source>
        <dbReference type="EMBL" id="EGY28613.1"/>
    </source>
</evidence>
<name>G2H086_9ENTR</name>
<proteinExistence type="inferred from homology"/>
<feature type="domain" description="Beta-lactamase-related" evidence="8">
    <location>
        <begin position="46"/>
        <end position="392"/>
    </location>
</feature>
<dbReference type="Proteomes" id="UP000004116">
    <property type="component" value="Unassembled WGS sequence"/>
</dbReference>
<comment type="caution">
    <text evidence="9">The sequence shown here is derived from an EMBL/GenBank/DDBJ whole genome shotgun (WGS) entry which is preliminary data.</text>
</comment>
<evidence type="ECO:0000259" key="8">
    <source>
        <dbReference type="Pfam" id="PF00144"/>
    </source>
</evidence>
<dbReference type="Gene3D" id="3.40.710.10">
    <property type="entry name" value="DD-peptidase/beta-lactamase superfamily"/>
    <property type="match status" value="1"/>
</dbReference>
<evidence type="ECO:0000313" key="10">
    <source>
        <dbReference type="Proteomes" id="UP000004116"/>
    </source>
</evidence>
<dbReference type="InterPro" id="IPR001586">
    <property type="entry name" value="Beta-lactam_class-C_AS"/>
</dbReference>
<feature type="signal peptide" evidence="7">
    <location>
        <begin position="1"/>
        <end position="33"/>
    </location>
</feature>
<dbReference type="AlphaFoldDB" id="G2H086"/>
<dbReference type="SUPFAM" id="SSF56601">
    <property type="entry name" value="beta-lactamase/transpeptidase-like"/>
    <property type="match status" value="1"/>
</dbReference>
<evidence type="ECO:0000256" key="6">
    <source>
        <dbReference type="RuleBase" id="RU361140"/>
    </source>
</evidence>
<dbReference type="PROSITE" id="PS00336">
    <property type="entry name" value="BETA_LACTAMASE_C"/>
    <property type="match status" value="1"/>
</dbReference>
<dbReference type="InterPro" id="IPR001466">
    <property type="entry name" value="Beta-lactam-related"/>
</dbReference>
<dbReference type="EMBL" id="AGCA01000350">
    <property type="protein sequence ID" value="EGY28613.1"/>
    <property type="molecule type" value="Genomic_DNA"/>
</dbReference>
<evidence type="ECO:0000256" key="7">
    <source>
        <dbReference type="SAM" id="SignalP"/>
    </source>
</evidence>